<protein>
    <submittedName>
        <fullName evidence="3">Membrane transporter</fullName>
    </submittedName>
</protein>
<dbReference type="AlphaFoldDB" id="A0A2V0NP30"/>
<dbReference type="Proteomes" id="UP000247498">
    <property type="component" value="Unassembled WGS sequence"/>
</dbReference>
<sequence>MANRAWTGAFWALWALLLLSWVLALAGLAALQNNCYSSPEAALGAVAGVHGFTNSLDCSSLYRLYWWLLAFVFALLVGVAVAAGTGWLVASSLSWALWSAVLSALFVMAGDSFLSLRDVSAAGTGIWWSRASTAAAGFILCAIFLLGLTFLLGWRQRRAAPGGGGGGAGPIKY</sequence>
<keyword evidence="1" id="KW-1133">Transmembrane helix</keyword>
<dbReference type="OrthoDB" id="10598482at2759"/>
<dbReference type="InParanoid" id="A0A2V0NP30"/>
<keyword evidence="1" id="KW-0812">Transmembrane</keyword>
<keyword evidence="4" id="KW-1185">Reference proteome</keyword>
<accession>A0A2V0NP30</accession>
<feature type="transmembrane region" description="Helical" evidence="1">
    <location>
        <begin position="134"/>
        <end position="154"/>
    </location>
</feature>
<evidence type="ECO:0000256" key="1">
    <source>
        <dbReference type="SAM" id="Phobius"/>
    </source>
</evidence>
<evidence type="ECO:0000256" key="2">
    <source>
        <dbReference type="SAM" id="SignalP"/>
    </source>
</evidence>
<name>A0A2V0NP30_9CHLO</name>
<proteinExistence type="predicted"/>
<keyword evidence="1" id="KW-0472">Membrane</keyword>
<feature type="transmembrane region" description="Helical" evidence="1">
    <location>
        <begin position="64"/>
        <end position="88"/>
    </location>
</feature>
<feature type="signal peptide" evidence="2">
    <location>
        <begin position="1"/>
        <end position="24"/>
    </location>
</feature>
<feature type="chain" id="PRO_5016059322" evidence="2">
    <location>
        <begin position="25"/>
        <end position="173"/>
    </location>
</feature>
<evidence type="ECO:0000313" key="3">
    <source>
        <dbReference type="EMBL" id="GBF89354.1"/>
    </source>
</evidence>
<evidence type="ECO:0000313" key="4">
    <source>
        <dbReference type="Proteomes" id="UP000247498"/>
    </source>
</evidence>
<dbReference type="EMBL" id="BDRX01000009">
    <property type="protein sequence ID" value="GBF89354.1"/>
    <property type="molecule type" value="Genomic_DNA"/>
</dbReference>
<keyword evidence="2" id="KW-0732">Signal</keyword>
<feature type="transmembrane region" description="Helical" evidence="1">
    <location>
        <begin position="95"/>
        <end position="114"/>
    </location>
</feature>
<comment type="caution">
    <text evidence="3">The sequence shown here is derived from an EMBL/GenBank/DDBJ whole genome shotgun (WGS) entry which is preliminary data.</text>
</comment>
<gene>
    <name evidence="3" type="ORF">Rsub_02232</name>
</gene>
<reference evidence="3 4" key="1">
    <citation type="journal article" date="2018" name="Sci. Rep.">
        <title>Raphidocelis subcapitata (=Pseudokirchneriella subcapitata) provides an insight into genome evolution and environmental adaptations in the Sphaeropleales.</title>
        <authorList>
            <person name="Suzuki S."/>
            <person name="Yamaguchi H."/>
            <person name="Nakajima N."/>
            <person name="Kawachi M."/>
        </authorList>
    </citation>
    <scope>NUCLEOTIDE SEQUENCE [LARGE SCALE GENOMIC DNA]</scope>
    <source>
        <strain evidence="3 4">NIES-35</strain>
    </source>
</reference>
<organism evidence="3 4">
    <name type="scientific">Raphidocelis subcapitata</name>
    <dbReference type="NCBI Taxonomy" id="307507"/>
    <lineage>
        <taxon>Eukaryota</taxon>
        <taxon>Viridiplantae</taxon>
        <taxon>Chlorophyta</taxon>
        <taxon>core chlorophytes</taxon>
        <taxon>Chlorophyceae</taxon>
        <taxon>CS clade</taxon>
        <taxon>Sphaeropleales</taxon>
        <taxon>Selenastraceae</taxon>
        <taxon>Raphidocelis</taxon>
    </lineage>
</organism>